<accession>A0A9D3VRV8</accession>
<gene>
    <name evidence="1" type="ORF">J1N35_012978</name>
</gene>
<reference evidence="1 2" key="1">
    <citation type="journal article" date="2021" name="Plant Biotechnol. J.">
        <title>Multi-omics assisted identification of the key and species-specific regulatory components of drought-tolerant mechanisms in Gossypium stocksii.</title>
        <authorList>
            <person name="Yu D."/>
            <person name="Ke L."/>
            <person name="Zhang D."/>
            <person name="Wu Y."/>
            <person name="Sun Y."/>
            <person name="Mei J."/>
            <person name="Sun J."/>
            <person name="Sun Y."/>
        </authorList>
    </citation>
    <scope>NUCLEOTIDE SEQUENCE [LARGE SCALE GENOMIC DNA]</scope>
    <source>
        <strain evidence="2">cv. E1</strain>
        <tissue evidence="1">Leaf</tissue>
    </source>
</reference>
<keyword evidence="2" id="KW-1185">Reference proteome</keyword>
<dbReference type="AlphaFoldDB" id="A0A9D3VRV8"/>
<dbReference type="Proteomes" id="UP000828251">
    <property type="component" value="Unassembled WGS sequence"/>
</dbReference>
<dbReference type="EMBL" id="JAIQCV010000005">
    <property type="protein sequence ID" value="KAH1096057.1"/>
    <property type="molecule type" value="Genomic_DNA"/>
</dbReference>
<sequence>MLSHPSNLFSDFLAFRALSNKTELSPSLCFASFLRSEISSSLSFGIIWNREGHGLNLLFLDWIDNFCIGLGKLYCLNLILPLWWCITKVLLLAACLPLAASAATDFLYLEDQQEEVLEETA</sequence>
<evidence type="ECO:0000313" key="2">
    <source>
        <dbReference type="Proteomes" id="UP000828251"/>
    </source>
</evidence>
<organism evidence="1 2">
    <name type="scientific">Gossypium stocksii</name>
    <dbReference type="NCBI Taxonomy" id="47602"/>
    <lineage>
        <taxon>Eukaryota</taxon>
        <taxon>Viridiplantae</taxon>
        <taxon>Streptophyta</taxon>
        <taxon>Embryophyta</taxon>
        <taxon>Tracheophyta</taxon>
        <taxon>Spermatophyta</taxon>
        <taxon>Magnoliopsida</taxon>
        <taxon>eudicotyledons</taxon>
        <taxon>Gunneridae</taxon>
        <taxon>Pentapetalae</taxon>
        <taxon>rosids</taxon>
        <taxon>malvids</taxon>
        <taxon>Malvales</taxon>
        <taxon>Malvaceae</taxon>
        <taxon>Malvoideae</taxon>
        <taxon>Gossypium</taxon>
    </lineage>
</organism>
<comment type="caution">
    <text evidence="1">The sequence shown here is derived from an EMBL/GenBank/DDBJ whole genome shotgun (WGS) entry which is preliminary data.</text>
</comment>
<protein>
    <submittedName>
        <fullName evidence="1">Uncharacterized protein</fullName>
    </submittedName>
</protein>
<name>A0A9D3VRV8_9ROSI</name>
<evidence type="ECO:0000313" key="1">
    <source>
        <dbReference type="EMBL" id="KAH1096057.1"/>
    </source>
</evidence>
<proteinExistence type="predicted"/>
<feature type="non-terminal residue" evidence="1">
    <location>
        <position position="121"/>
    </location>
</feature>